<protein>
    <recommendedName>
        <fullName evidence="3">Helix-turn-helix domain-containing protein</fullName>
    </recommendedName>
</protein>
<evidence type="ECO:0000313" key="1">
    <source>
        <dbReference type="EMBL" id="UYQ60033.1"/>
    </source>
</evidence>
<keyword evidence="2" id="KW-1185">Reference proteome</keyword>
<name>A0ABY6HZ97_STRPE</name>
<sequence length="82" mass="9024">MTNTSSPKASRSSRLPPHVIARIAKSTQAGQTRPEVAALVGISLGTLQRWITIGRRPRPPEASPRMIAAWSRWRCAWSSCSK</sequence>
<gene>
    <name evidence="1" type="ORF">OGH68_00035</name>
</gene>
<evidence type="ECO:0000313" key="2">
    <source>
        <dbReference type="Proteomes" id="UP001163878"/>
    </source>
</evidence>
<dbReference type="RefSeq" id="WP_264241178.1">
    <property type="nucleotide sequence ID" value="NZ_CP107567.1"/>
</dbReference>
<dbReference type="Gene3D" id="1.10.10.60">
    <property type="entry name" value="Homeodomain-like"/>
    <property type="match status" value="1"/>
</dbReference>
<evidence type="ECO:0008006" key="3">
    <source>
        <dbReference type="Google" id="ProtNLM"/>
    </source>
</evidence>
<proteinExistence type="predicted"/>
<organism evidence="1 2">
    <name type="scientific">Streptomyces peucetius</name>
    <dbReference type="NCBI Taxonomy" id="1950"/>
    <lineage>
        <taxon>Bacteria</taxon>
        <taxon>Bacillati</taxon>
        <taxon>Actinomycetota</taxon>
        <taxon>Actinomycetes</taxon>
        <taxon>Kitasatosporales</taxon>
        <taxon>Streptomycetaceae</taxon>
        <taxon>Streptomyces</taxon>
    </lineage>
</organism>
<reference evidence="1" key="1">
    <citation type="submission" date="2022-10" db="EMBL/GenBank/DDBJ databases">
        <title>Cytochrome P450 Catalyzes Benzene Ring Formation in the Biosynthesis of Trialkyl-Substituted Aromatic Polyketides.</title>
        <authorList>
            <person name="Zhao E."/>
            <person name="Ge H."/>
        </authorList>
    </citation>
    <scope>NUCLEOTIDE SEQUENCE</scope>
    <source>
        <strain evidence="1">NA0869</strain>
    </source>
</reference>
<accession>A0ABY6HZ97</accession>
<dbReference type="Proteomes" id="UP001163878">
    <property type="component" value="Chromosome"/>
</dbReference>
<dbReference type="EMBL" id="CP107567">
    <property type="protein sequence ID" value="UYQ60033.1"/>
    <property type="molecule type" value="Genomic_DNA"/>
</dbReference>